<proteinExistence type="predicted"/>
<reference evidence="1 2" key="1">
    <citation type="journal article" date="2012" name="J. Bacteriol.">
        <title>Genome sequence of proteorhodopsin-containing sea ice bacterium Glaciecola punicea ACAM 611T.</title>
        <authorList>
            <person name="Qin Q.-L."/>
            <person name="Xie B.-B."/>
            <person name="Shu Y.-L."/>
            <person name="Rong J.-C."/>
            <person name="Zhao D.-L."/>
            <person name="Zhang X.-Y."/>
            <person name="Chen X.-L."/>
            <person name="Zhou B.-C."/>
            <person name="Zhanga Y.-Z."/>
        </authorList>
    </citation>
    <scope>NUCLEOTIDE SEQUENCE [LARGE SCALE GENOMIC DNA]</scope>
    <source>
        <strain evidence="1 2">ACAM 611</strain>
    </source>
</reference>
<comment type="caution">
    <text evidence="1">The sequence shown here is derived from an EMBL/GenBank/DDBJ whole genome shotgun (WGS) entry which is preliminary data.</text>
</comment>
<reference evidence="1 2" key="2">
    <citation type="journal article" date="2017" name="Antonie Van Leeuwenhoek">
        <title>Rhizobium rhizosphaerae sp. nov., a novel species isolated from rice rhizosphere.</title>
        <authorList>
            <person name="Zhao J.J."/>
            <person name="Zhang J."/>
            <person name="Zhang R.J."/>
            <person name="Zhang C.W."/>
            <person name="Yin H.Q."/>
            <person name="Zhang X.X."/>
        </authorList>
    </citation>
    <scope>NUCLEOTIDE SEQUENCE [LARGE SCALE GENOMIC DNA]</scope>
    <source>
        <strain evidence="1 2">ACAM 611</strain>
    </source>
</reference>
<dbReference type="NCBIfam" id="TIGR01549">
    <property type="entry name" value="HAD-SF-IA-v1"/>
    <property type="match status" value="1"/>
</dbReference>
<evidence type="ECO:0000313" key="2">
    <source>
        <dbReference type="Proteomes" id="UP000053586"/>
    </source>
</evidence>
<organism evidence="1 2">
    <name type="scientific">Glaciecola punicea ACAM 611</name>
    <dbReference type="NCBI Taxonomy" id="1121923"/>
    <lineage>
        <taxon>Bacteria</taxon>
        <taxon>Pseudomonadati</taxon>
        <taxon>Pseudomonadota</taxon>
        <taxon>Gammaproteobacteria</taxon>
        <taxon>Alteromonadales</taxon>
        <taxon>Alteromonadaceae</taxon>
        <taxon>Glaciecola</taxon>
    </lineage>
</organism>
<dbReference type="NCBIfam" id="TIGR01509">
    <property type="entry name" value="HAD-SF-IA-v3"/>
    <property type="match status" value="1"/>
</dbReference>
<sequence>MFNFSNVRAIIFDLDDTLVKTSLDFVTLKAEIGCTKEDDILSYIARIDCPIERASANQIVLDHEIQDAHTSVWLPGALTFVNQARATGLPLAIVTRNCQLATQIKIANNNIPIDIVLTRDDAPAKPDPTGLLSIAKNWQIAPPDIAYIGDYIYDIQAAHNANMQAWLYKQESNEHLYDYGKNLRYIAAQQD</sequence>
<dbReference type="Pfam" id="PF13419">
    <property type="entry name" value="HAD_2"/>
    <property type="match status" value="1"/>
</dbReference>
<name>H5T7C1_9ALTE</name>
<dbReference type="SFLD" id="SFLDG01129">
    <property type="entry name" value="C1.5:_HAD__Beta-PGM__Phosphata"/>
    <property type="match status" value="1"/>
</dbReference>
<dbReference type="Gene3D" id="3.40.50.1000">
    <property type="entry name" value="HAD superfamily/HAD-like"/>
    <property type="match status" value="1"/>
</dbReference>
<dbReference type="eggNOG" id="COG0546">
    <property type="taxonomic scope" value="Bacteria"/>
</dbReference>
<dbReference type="AlphaFoldDB" id="H5T7C1"/>
<dbReference type="SFLD" id="SFLDS00003">
    <property type="entry name" value="Haloacid_Dehalogenase"/>
    <property type="match status" value="1"/>
</dbReference>
<keyword evidence="2" id="KW-1185">Reference proteome</keyword>
<dbReference type="Gene3D" id="1.10.260.80">
    <property type="match status" value="1"/>
</dbReference>
<gene>
    <name evidence="1" type="ORF">GPUN_0044</name>
</gene>
<evidence type="ECO:0000313" key="1">
    <source>
        <dbReference type="EMBL" id="GAB54198.1"/>
    </source>
</evidence>
<evidence type="ECO:0008006" key="3">
    <source>
        <dbReference type="Google" id="ProtNLM"/>
    </source>
</evidence>
<accession>H5T7C1</accession>
<dbReference type="EMBL" id="BAET01000002">
    <property type="protein sequence ID" value="GAB54198.1"/>
    <property type="molecule type" value="Genomic_DNA"/>
</dbReference>
<dbReference type="InterPro" id="IPR023214">
    <property type="entry name" value="HAD_sf"/>
</dbReference>
<dbReference type="PANTHER" id="PTHR43885">
    <property type="entry name" value="HALOACID DEHALOGENASE-LIKE HYDROLASE"/>
    <property type="match status" value="1"/>
</dbReference>
<dbReference type="SUPFAM" id="SSF56784">
    <property type="entry name" value="HAD-like"/>
    <property type="match status" value="1"/>
</dbReference>
<dbReference type="InterPro" id="IPR006439">
    <property type="entry name" value="HAD-SF_hydro_IA"/>
</dbReference>
<dbReference type="STRING" id="56804.BAE46_03565"/>
<dbReference type="Proteomes" id="UP000053586">
    <property type="component" value="Unassembled WGS sequence"/>
</dbReference>
<protein>
    <recommendedName>
        <fullName evidence="3">Phosphoglycolate phosphatase</fullName>
    </recommendedName>
</protein>
<dbReference type="PANTHER" id="PTHR43885:SF1">
    <property type="entry name" value="SUPERFAMILY HYDROLASE, PUTATIVE (AFU_ORTHOLOGUE AFUA_4G13290)-RELATED"/>
    <property type="match status" value="1"/>
</dbReference>
<dbReference type="RefSeq" id="WP_006002189.1">
    <property type="nucleotide sequence ID" value="NZ_BAET01000002.1"/>
</dbReference>
<dbReference type="InterPro" id="IPR036412">
    <property type="entry name" value="HAD-like_sf"/>
</dbReference>
<dbReference type="InterPro" id="IPR041492">
    <property type="entry name" value="HAD_2"/>
</dbReference>